<name>A0A8J7P2J9_ATRSP</name>
<feature type="non-terminal residue" evidence="4">
    <location>
        <position position="1"/>
    </location>
</feature>
<dbReference type="GO" id="GO:0003676">
    <property type="term" value="F:nucleic acid binding"/>
    <property type="evidence" value="ECO:0007669"/>
    <property type="project" value="InterPro"/>
</dbReference>
<dbReference type="PANTHER" id="PTHR23149:SF9">
    <property type="entry name" value="G PATCH DOMAIN-CONTAINING PROTEIN 4"/>
    <property type="match status" value="1"/>
</dbReference>
<reference evidence="4" key="1">
    <citation type="journal article" date="2021" name="Cell">
        <title>Tracing the genetic footprints of vertebrate landing in non-teleost ray-finned fishes.</title>
        <authorList>
            <person name="Bi X."/>
            <person name="Wang K."/>
            <person name="Yang L."/>
            <person name="Pan H."/>
            <person name="Jiang H."/>
            <person name="Wei Q."/>
            <person name="Fang M."/>
            <person name="Yu H."/>
            <person name="Zhu C."/>
            <person name="Cai Y."/>
            <person name="He Y."/>
            <person name="Gan X."/>
            <person name="Zeng H."/>
            <person name="Yu D."/>
            <person name="Zhu Y."/>
            <person name="Jiang H."/>
            <person name="Qiu Q."/>
            <person name="Yang H."/>
            <person name="Zhang Y.E."/>
            <person name="Wang W."/>
            <person name="Zhu M."/>
            <person name="He S."/>
            <person name="Zhang G."/>
        </authorList>
    </citation>
    <scope>NUCLEOTIDE SEQUENCE</scope>
    <source>
        <strain evidence="4">Allg_001</strain>
    </source>
</reference>
<dbReference type="Proteomes" id="UP000736164">
    <property type="component" value="Unassembled WGS sequence"/>
</dbReference>
<proteinExistence type="predicted"/>
<evidence type="ECO:0000256" key="1">
    <source>
        <dbReference type="ARBA" id="ARBA00040365"/>
    </source>
</evidence>
<evidence type="ECO:0000313" key="5">
    <source>
        <dbReference type="Proteomes" id="UP000736164"/>
    </source>
</evidence>
<dbReference type="GO" id="GO:0005730">
    <property type="term" value="C:nucleolus"/>
    <property type="evidence" value="ECO:0007669"/>
    <property type="project" value="TreeGrafter"/>
</dbReference>
<feature type="compositionally biased region" description="Basic residues" evidence="2">
    <location>
        <begin position="344"/>
        <end position="357"/>
    </location>
</feature>
<gene>
    <name evidence="4" type="primary">Gpatch4</name>
    <name evidence="4" type="ORF">GTO95_0005640</name>
</gene>
<dbReference type="InterPro" id="IPR050656">
    <property type="entry name" value="PINX1"/>
</dbReference>
<feature type="compositionally biased region" description="Basic residues" evidence="2">
    <location>
        <begin position="251"/>
        <end position="261"/>
    </location>
</feature>
<keyword evidence="5" id="KW-1185">Reference proteome</keyword>
<dbReference type="PROSITE" id="PS50174">
    <property type="entry name" value="G_PATCH"/>
    <property type="match status" value="1"/>
</dbReference>
<dbReference type="SMART" id="SM00443">
    <property type="entry name" value="G_patch"/>
    <property type="match status" value="1"/>
</dbReference>
<evidence type="ECO:0000256" key="2">
    <source>
        <dbReference type="SAM" id="MobiDB-lite"/>
    </source>
</evidence>
<evidence type="ECO:0000259" key="3">
    <source>
        <dbReference type="PROSITE" id="PS50174"/>
    </source>
</evidence>
<comment type="caution">
    <text evidence="4">The sequence shown here is derived from an EMBL/GenBank/DDBJ whole genome shotgun (WGS) entry which is preliminary data.</text>
</comment>
<dbReference type="Pfam" id="PF01585">
    <property type="entry name" value="G-patch"/>
    <property type="match status" value="1"/>
</dbReference>
<organism evidence="4 5">
    <name type="scientific">Atractosteus spatula</name>
    <name type="common">Alligator gar</name>
    <name type="synonym">Lepisosteus spatula</name>
    <dbReference type="NCBI Taxonomy" id="7917"/>
    <lineage>
        <taxon>Eukaryota</taxon>
        <taxon>Metazoa</taxon>
        <taxon>Chordata</taxon>
        <taxon>Craniata</taxon>
        <taxon>Vertebrata</taxon>
        <taxon>Euteleostomi</taxon>
        <taxon>Actinopterygii</taxon>
        <taxon>Neopterygii</taxon>
        <taxon>Holostei</taxon>
        <taxon>Semionotiformes</taxon>
        <taxon>Lepisosteidae</taxon>
        <taxon>Atractosteus</taxon>
    </lineage>
</organism>
<accession>A0A8J7P2J9</accession>
<feature type="non-terminal residue" evidence="4">
    <location>
        <position position="357"/>
    </location>
</feature>
<dbReference type="EMBL" id="JAAWVO010070194">
    <property type="protein sequence ID" value="MBN3324282.1"/>
    <property type="molecule type" value="Genomic_DNA"/>
</dbReference>
<dbReference type="AlphaFoldDB" id="A0A8J7P2J9"/>
<feature type="compositionally biased region" description="Basic and acidic residues" evidence="2">
    <location>
        <begin position="262"/>
        <end position="276"/>
    </location>
</feature>
<evidence type="ECO:0000313" key="4">
    <source>
        <dbReference type="EMBL" id="MBN3324282.1"/>
    </source>
</evidence>
<dbReference type="InterPro" id="IPR000467">
    <property type="entry name" value="G_patch_dom"/>
</dbReference>
<feature type="domain" description="G-patch" evidence="3">
    <location>
        <begin position="27"/>
        <end position="73"/>
    </location>
</feature>
<feature type="region of interest" description="Disordered" evidence="2">
    <location>
        <begin position="210"/>
        <end position="357"/>
    </location>
</feature>
<protein>
    <recommendedName>
        <fullName evidence="1">G patch domain-containing protein 4</fullName>
    </recommendedName>
</protein>
<feature type="region of interest" description="Disordered" evidence="2">
    <location>
        <begin position="138"/>
        <end position="171"/>
    </location>
</feature>
<sequence length="357" mass="39950">MLTLSPALQPCRILAPMADAAEDKSRGLKFAERQLLRHGWQQGKGLGKRENGISEAIKVKVKCDKTGVGHSPGEEFTFHWWDHVFNKAAAGLSVESSEDGVTVQKLLEDEGPVSNKKPRKAELSKAKLYGRFIKSATLLSGEEQPEEKPGSSADSSDSEDEDQRLDLSSTTKLSDDDLIKVCGGRTAHKGARHGVKMSAKLARLEQQEREFLEKYGKKSQPGCSDASPASRGRQQQQQEEEEDEEGEGRTGKRKKKKKKQQQRLEEREALMEEGGHCSETGASGQQDLPRKKKKKGKRGRSEAVLEQEQGNSAGEEEEGRKKRKSNKKCRQEPEEEQAEDTERSRRKKKKKKKAQDE</sequence>
<dbReference type="PANTHER" id="PTHR23149">
    <property type="entry name" value="G PATCH DOMAIN CONTAINING PROTEIN"/>
    <property type="match status" value="1"/>
</dbReference>